<feature type="transmembrane region" description="Helical" evidence="5">
    <location>
        <begin position="165"/>
        <end position="186"/>
    </location>
</feature>
<feature type="transmembrane region" description="Helical" evidence="5">
    <location>
        <begin position="285"/>
        <end position="303"/>
    </location>
</feature>
<feature type="transmembrane region" description="Helical" evidence="5">
    <location>
        <begin position="91"/>
        <end position="117"/>
    </location>
</feature>
<feature type="domain" description="STAS" evidence="6">
    <location>
        <begin position="439"/>
        <end position="543"/>
    </location>
</feature>
<evidence type="ECO:0000256" key="3">
    <source>
        <dbReference type="ARBA" id="ARBA00022989"/>
    </source>
</evidence>
<feature type="transmembrane region" description="Helical" evidence="5">
    <location>
        <begin position="123"/>
        <end position="144"/>
    </location>
</feature>
<dbReference type="NCBIfam" id="TIGR00815">
    <property type="entry name" value="sulP"/>
    <property type="match status" value="1"/>
</dbReference>
<dbReference type="Pfam" id="PF00916">
    <property type="entry name" value="Sulfate_transp"/>
    <property type="match status" value="1"/>
</dbReference>
<evidence type="ECO:0000313" key="8">
    <source>
        <dbReference type="Proteomes" id="UP001165962"/>
    </source>
</evidence>
<dbReference type="Proteomes" id="UP001165962">
    <property type="component" value="Unassembled WGS sequence"/>
</dbReference>
<dbReference type="Gene3D" id="3.30.750.24">
    <property type="entry name" value="STAS domain"/>
    <property type="match status" value="1"/>
</dbReference>
<feature type="transmembrane region" description="Helical" evidence="5">
    <location>
        <begin position="324"/>
        <end position="354"/>
    </location>
</feature>
<gene>
    <name evidence="7" type="primary">sulP</name>
    <name evidence="7" type="ORF">G9U52_02100</name>
</gene>
<evidence type="ECO:0000256" key="1">
    <source>
        <dbReference type="ARBA" id="ARBA00004141"/>
    </source>
</evidence>
<dbReference type="InterPro" id="IPR001902">
    <property type="entry name" value="SLC26A/SulP_fam"/>
</dbReference>
<evidence type="ECO:0000259" key="6">
    <source>
        <dbReference type="PROSITE" id="PS50801"/>
    </source>
</evidence>
<dbReference type="InterPro" id="IPR002645">
    <property type="entry name" value="STAS_dom"/>
</dbReference>
<feature type="transmembrane region" description="Helical" evidence="5">
    <location>
        <begin position="46"/>
        <end position="62"/>
    </location>
</feature>
<name>A0ABX0J1F0_9BACL</name>
<feature type="transmembrane region" description="Helical" evidence="5">
    <location>
        <begin position="374"/>
        <end position="404"/>
    </location>
</feature>
<protein>
    <submittedName>
        <fullName evidence="7">Sulfate permease</fullName>
    </submittedName>
</protein>
<keyword evidence="8" id="KW-1185">Reference proteome</keyword>
<evidence type="ECO:0000256" key="5">
    <source>
        <dbReference type="SAM" id="Phobius"/>
    </source>
</evidence>
<feature type="transmembrane region" description="Helical" evidence="5">
    <location>
        <begin position="243"/>
        <end position="265"/>
    </location>
</feature>
<proteinExistence type="predicted"/>
<reference evidence="7" key="1">
    <citation type="submission" date="2020-03" db="EMBL/GenBank/DDBJ databases">
        <title>Draft sequencing of Paenibacilllus sp. S3N08.</title>
        <authorList>
            <person name="Kim D.-U."/>
        </authorList>
    </citation>
    <scope>NUCLEOTIDE SEQUENCE</scope>
    <source>
        <strain evidence="7">S3N08</strain>
    </source>
</reference>
<sequence>MRFYGRFEGYNTNSFRKDLLSGTIVGIVAIPLGMAFAIAAGVKPEYGIYTTIIAGILISLFGGSKYQIGGPTGAFIPILFAIVMQYGYENLLIAGFLAGVILVVLGLCKLGAVITYIPKPVTIGFTSGIAVIIFIGQIANFFGLRDIEKHEDFYANIKELLAHLSTTNGYSVLTASICLFTLIIAPKYMSKIPASLVGIVVSSLIAYVCYEGQVATIASAFGSIPNTLPSFHIPELSWERIRMLLPAAFAIALLGAIESLLSAVVADGMTGSRHNSNRELVGQGIANMITPLFGGIAATGAIARTATNIKNGAVSPLSGIIHGVIVLLVLVALAPLASNIPLSSMAPILMLVAWNMSERKEFMHIVQTKTSDSVILVVTFGLTVLTDLTVAVEVGLVLAVIIFVKRMGEGLIVVKVLPDRTIKHEKVKAHMVSKEHDCPQIHIYTIEGPLFFGDATVFDKSIRSSLLKDSKILLLRMGKVPFMDTTGEAYFSSIIKDFVKTGRVALISSIQPQPLSMIKHNKLDEVIGEEHFFDHTGMAISHALQQLDNDKCRGCKHFAFRECTYLSMGQTAEKKAY</sequence>
<evidence type="ECO:0000256" key="4">
    <source>
        <dbReference type="ARBA" id="ARBA00023136"/>
    </source>
</evidence>
<dbReference type="EMBL" id="JAAOIW010000001">
    <property type="protein sequence ID" value="NHN28618.1"/>
    <property type="molecule type" value="Genomic_DNA"/>
</dbReference>
<comment type="subcellular location">
    <subcellularLocation>
        <location evidence="1">Membrane</location>
        <topology evidence="1">Multi-pass membrane protein</topology>
    </subcellularLocation>
</comment>
<organism evidence="7 8">
    <name type="scientific">Paenibacillus agricola</name>
    <dbReference type="NCBI Taxonomy" id="2716264"/>
    <lineage>
        <taxon>Bacteria</taxon>
        <taxon>Bacillati</taxon>
        <taxon>Bacillota</taxon>
        <taxon>Bacilli</taxon>
        <taxon>Bacillales</taxon>
        <taxon>Paenibacillaceae</taxon>
        <taxon>Paenibacillus</taxon>
    </lineage>
</organism>
<feature type="transmembrane region" description="Helical" evidence="5">
    <location>
        <begin position="68"/>
        <end position="84"/>
    </location>
</feature>
<dbReference type="CDD" id="cd07042">
    <property type="entry name" value="STAS_SulP_like_sulfate_transporter"/>
    <property type="match status" value="1"/>
</dbReference>
<accession>A0ABX0J1F0</accession>
<dbReference type="Pfam" id="PF01740">
    <property type="entry name" value="STAS"/>
    <property type="match status" value="1"/>
</dbReference>
<dbReference type="PROSITE" id="PS50801">
    <property type="entry name" value="STAS"/>
    <property type="match status" value="1"/>
</dbReference>
<comment type="caution">
    <text evidence="7">The sequence shown here is derived from an EMBL/GenBank/DDBJ whole genome shotgun (WGS) entry which is preliminary data.</text>
</comment>
<dbReference type="PANTHER" id="PTHR11814">
    <property type="entry name" value="SULFATE TRANSPORTER"/>
    <property type="match status" value="1"/>
</dbReference>
<dbReference type="SUPFAM" id="SSF52091">
    <property type="entry name" value="SpoIIaa-like"/>
    <property type="match status" value="1"/>
</dbReference>
<feature type="transmembrane region" description="Helical" evidence="5">
    <location>
        <begin position="192"/>
        <end position="210"/>
    </location>
</feature>
<keyword evidence="4 5" id="KW-0472">Membrane</keyword>
<evidence type="ECO:0000313" key="7">
    <source>
        <dbReference type="EMBL" id="NHN28618.1"/>
    </source>
</evidence>
<feature type="transmembrane region" description="Helical" evidence="5">
    <location>
        <begin position="20"/>
        <end position="39"/>
    </location>
</feature>
<evidence type="ECO:0000256" key="2">
    <source>
        <dbReference type="ARBA" id="ARBA00022692"/>
    </source>
</evidence>
<dbReference type="RefSeq" id="WP_166145428.1">
    <property type="nucleotide sequence ID" value="NZ_JAAOIW010000001.1"/>
</dbReference>
<dbReference type="InterPro" id="IPR011547">
    <property type="entry name" value="SLC26A/SulP_dom"/>
</dbReference>
<keyword evidence="2 5" id="KW-0812">Transmembrane</keyword>
<keyword evidence="3 5" id="KW-1133">Transmembrane helix</keyword>
<dbReference type="InterPro" id="IPR036513">
    <property type="entry name" value="STAS_dom_sf"/>
</dbReference>